<dbReference type="EMBL" id="RCSS01000494">
    <property type="protein sequence ID" value="RVD91531.1"/>
    <property type="molecule type" value="Genomic_DNA"/>
</dbReference>
<dbReference type="AlphaFoldDB" id="A0A437AK15"/>
<comment type="caution">
    <text evidence="1">The sequence shown here is derived from an EMBL/GenBank/DDBJ whole genome shotgun (WGS) entry which is preliminary data.</text>
</comment>
<protein>
    <submittedName>
        <fullName evidence="1">Uncharacterized protein</fullName>
    </submittedName>
</protein>
<proteinExistence type="predicted"/>
<evidence type="ECO:0000313" key="2">
    <source>
        <dbReference type="Proteomes" id="UP000282876"/>
    </source>
</evidence>
<name>A0A437AK15_9MICR</name>
<reference evidence="1 2" key="1">
    <citation type="submission" date="2018-10" db="EMBL/GenBank/DDBJ databases">
        <title>Draft genome sequence of the microsporidian Tubulinosema ratisbonensis.</title>
        <authorList>
            <person name="Polonais V."/>
            <person name="Peyretaillade E."/>
            <person name="Niehus S."/>
            <person name="Wawrzyniak I."/>
            <person name="Franchet A."/>
            <person name="Gaspin C."/>
            <person name="Reichstadt M."/>
            <person name="Belser C."/>
            <person name="Labadie K."/>
            <person name="Delbac F."/>
            <person name="Ferrandon D."/>
        </authorList>
    </citation>
    <scope>NUCLEOTIDE SEQUENCE [LARGE SCALE GENOMIC DNA]</scope>
    <source>
        <strain evidence="1 2">Franzen</strain>
    </source>
</reference>
<dbReference type="VEuPathDB" id="MicrosporidiaDB:TUBRATIS_20210"/>
<keyword evidence="2" id="KW-1185">Reference proteome</keyword>
<accession>A0A437AK15</accession>
<sequence length="166" mass="20586">MVKSTKKMLQGKRNKYFEIKEDVILRTTEFLKILNNELESIKRFKTKQIRFKCSYRQISFSKFKKTFDLYLKWFSITLNHWYSFDIYFIKANIFKKFFNDFLLNEYNFDKEKKKEFKKIFNEIFNNIFNDFNLGFKDIYSQTNLIGMFQFMKNIKKGFCFYVTNMH</sequence>
<organism evidence="1 2">
    <name type="scientific">Tubulinosema ratisbonensis</name>
    <dbReference type="NCBI Taxonomy" id="291195"/>
    <lineage>
        <taxon>Eukaryota</taxon>
        <taxon>Fungi</taxon>
        <taxon>Fungi incertae sedis</taxon>
        <taxon>Microsporidia</taxon>
        <taxon>Tubulinosematoidea</taxon>
        <taxon>Tubulinosematidae</taxon>
        <taxon>Tubulinosema</taxon>
    </lineage>
</organism>
<evidence type="ECO:0000313" key="1">
    <source>
        <dbReference type="EMBL" id="RVD91531.1"/>
    </source>
</evidence>
<gene>
    <name evidence="1" type="ORF">TUBRATIS_20210</name>
</gene>
<dbReference type="Proteomes" id="UP000282876">
    <property type="component" value="Unassembled WGS sequence"/>
</dbReference>